<dbReference type="Proteomes" id="UP000502136">
    <property type="component" value="Chromosome"/>
</dbReference>
<protein>
    <submittedName>
        <fullName evidence="1">Uncharacterized protein</fullName>
    </submittedName>
</protein>
<evidence type="ECO:0000313" key="2">
    <source>
        <dbReference type="Proteomes" id="UP000502136"/>
    </source>
</evidence>
<reference evidence="1 2" key="1">
    <citation type="submission" date="2020-04" db="EMBL/GenBank/DDBJ databases">
        <title>Novel Paenibacillus strain UniB2 isolated from commercial digestive syrup.</title>
        <authorList>
            <person name="Thorat V."/>
            <person name="Kirdat K."/>
            <person name="Tiwarekar B."/>
            <person name="Yadav A."/>
        </authorList>
    </citation>
    <scope>NUCLEOTIDE SEQUENCE [LARGE SCALE GENOMIC DNA]</scope>
    <source>
        <strain evidence="1 2">UniB2</strain>
    </source>
</reference>
<dbReference type="EMBL" id="CP051428">
    <property type="protein sequence ID" value="QJC52928.1"/>
    <property type="molecule type" value="Genomic_DNA"/>
</dbReference>
<organism evidence="1 2">
    <name type="scientific">Paenibacillus albicereus</name>
    <dbReference type="NCBI Taxonomy" id="2726185"/>
    <lineage>
        <taxon>Bacteria</taxon>
        <taxon>Bacillati</taxon>
        <taxon>Bacillota</taxon>
        <taxon>Bacilli</taxon>
        <taxon>Bacillales</taxon>
        <taxon>Paenibacillaceae</taxon>
        <taxon>Paenibacillus</taxon>
    </lineage>
</organism>
<dbReference type="KEGG" id="palr:HGI30_16035"/>
<gene>
    <name evidence="1" type="ORF">HGI30_16035</name>
</gene>
<keyword evidence="2" id="KW-1185">Reference proteome</keyword>
<dbReference type="RefSeq" id="WP_168908477.1">
    <property type="nucleotide sequence ID" value="NZ_CP051428.1"/>
</dbReference>
<accession>A0A6H2H0Q1</accession>
<name>A0A6H2H0Q1_9BACL</name>
<dbReference type="AlphaFoldDB" id="A0A6H2H0Q1"/>
<proteinExistence type="predicted"/>
<evidence type="ECO:0000313" key="1">
    <source>
        <dbReference type="EMBL" id="QJC52928.1"/>
    </source>
</evidence>
<sequence>MREIFDEVSRFFAEMRGESMSTQEASEFVEVVANCLGGLIALHHAEENFGELCANIGSQAERNAIRVSKMPEIVRYKAKKNEK</sequence>